<evidence type="ECO:0000256" key="4">
    <source>
        <dbReference type="ARBA" id="ARBA00022827"/>
    </source>
</evidence>
<dbReference type="InterPro" id="IPR002081">
    <property type="entry name" value="Cryptochrome/DNA_photolyase_1"/>
</dbReference>
<reference evidence="7" key="2">
    <citation type="submission" date="2021-08" db="EMBL/GenBank/DDBJ databases">
        <authorList>
            <person name="Gostincar C."/>
            <person name="Sun X."/>
            <person name="Song Z."/>
            <person name="Gunde-Cimerman N."/>
        </authorList>
    </citation>
    <scope>NUCLEOTIDE SEQUENCE</scope>
    <source>
        <strain evidence="7">EXF-9298</strain>
    </source>
</reference>
<name>A0A9P8FL01_AURME</name>
<organism evidence="7 8">
    <name type="scientific">Aureobasidium melanogenum</name>
    <name type="common">Aureobasidium pullulans var. melanogenum</name>
    <dbReference type="NCBI Taxonomy" id="46634"/>
    <lineage>
        <taxon>Eukaryota</taxon>
        <taxon>Fungi</taxon>
        <taxon>Dikarya</taxon>
        <taxon>Ascomycota</taxon>
        <taxon>Pezizomycotina</taxon>
        <taxon>Dothideomycetes</taxon>
        <taxon>Dothideomycetidae</taxon>
        <taxon>Dothideales</taxon>
        <taxon>Saccotheciaceae</taxon>
        <taxon>Aureobasidium</taxon>
    </lineage>
</organism>
<keyword evidence="3" id="KW-0285">Flavoprotein</keyword>
<proteinExistence type="inferred from homology"/>
<feature type="domain" description="Photolyase/cryptochrome alpha/beta" evidence="6">
    <location>
        <begin position="5"/>
        <end position="137"/>
    </location>
</feature>
<reference evidence="7" key="1">
    <citation type="journal article" date="2021" name="J Fungi (Basel)">
        <title>Virulence traits and population genomics of the black yeast Aureobasidium melanogenum.</title>
        <authorList>
            <person name="Cernosa A."/>
            <person name="Sun X."/>
            <person name="Gostincar C."/>
            <person name="Fang C."/>
            <person name="Gunde-Cimerman N."/>
            <person name="Song Z."/>
        </authorList>
    </citation>
    <scope>NUCLEOTIDE SEQUENCE</scope>
    <source>
        <strain evidence="7">EXF-9298</strain>
    </source>
</reference>
<comment type="similarity">
    <text evidence="2">Belongs to the DNA photolyase class-1 family.</text>
</comment>
<dbReference type="Gene3D" id="1.10.579.10">
    <property type="entry name" value="DNA Cyclobutane Dipyrimidine Photolyase, subunit A, domain 3"/>
    <property type="match status" value="1"/>
</dbReference>
<comment type="caution">
    <text evidence="7">The sequence shown here is derived from an EMBL/GenBank/DDBJ whole genome shotgun (WGS) entry which is preliminary data.</text>
</comment>
<feature type="region of interest" description="Disordered" evidence="5">
    <location>
        <begin position="397"/>
        <end position="455"/>
    </location>
</feature>
<feature type="compositionally biased region" description="Basic and acidic residues" evidence="5">
    <location>
        <begin position="423"/>
        <end position="432"/>
    </location>
</feature>
<dbReference type="GO" id="GO:0032922">
    <property type="term" value="P:circadian regulation of gene expression"/>
    <property type="evidence" value="ECO:0007669"/>
    <property type="project" value="TreeGrafter"/>
</dbReference>
<dbReference type="EMBL" id="JAHFXS010001656">
    <property type="protein sequence ID" value="KAG9976284.1"/>
    <property type="molecule type" value="Genomic_DNA"/>
</dbReference>
<dbReference type="AlphaFoldDB" id="A0A9P8FL01"/>
<protein>
    <submittedName>
        <fullName evidence="7">DNA photolyase</fullName>
    </submittedName>
</protein>
<dbReference type="GO" id="GO:0003677">
    <property type="term" value="F:DNA binding"/>
    <property type="evidence" value="ECO:0007669"/>
    <property type="project" value="TreeGrafter"/>
</dbReference>
<evidence type="ECO:0000256" key="3">
    <source>
        <dbReference type="ARBA" id="ARBA00022630"/>
    </source>
</evidence>
<dbReference type="GO" id="GO:0005737">
    <property type="term" value="C:cytoplasm"/>
    <property type="evidence" value="ECO:0007669"/>
    <property type="project" value="TreeGrafter"/>
</dbReference>
<dbReference type="Pfam" id="PF00875">
    <property type="entry name" value="DNA_photolyase"/>
    <property type="match status" value="1"/>
</dbReference>
<dbReference type="InterPro" id="IPR036134">
    <property type="entry name" value="Crypto/Photolyase_FAD-like_sf"/>
</dbReference>
<dbReference type="GO" id="GO:0005634">
    <property type="term" value="C:nucleus"/>
    <property type="evidence" value="ECO:0007669"/>
    <property type="project" value="TreeGrafter"/>
</dbReference>
<dbReference type="InterPro" id="IPR005101">
    <property type="entry name" value="Cryptochr/Photolyase_FAD-bd"/>
</dbReference>
<evidence type="ECO:0000313" key="8">
    <source>
        <dbReference type="Proteomes" id="UP000729357"/>
    </source>
</evidence>
<keyword evidence="8" id="KW-1185">Reference proteome</keyword>
<evidence type="ECO:0000259" key="6">
    <source>
        <dbReference type="PROSITE" id="PS51645"/>
    </source>
</evidence>
<dbReference type="GO" id="GO:0003904">
    <property type="term" value="F:deoxyribodipyrimidine photo-lyase activity"/>
    <property type="evidence" value="ECO:0007669"/>
    <property type="project" value="TreeGrafter"/>
</dbReference>
<dbReference type="InterPro" id="IPR006050">
    <property type="entry name" value="DNA_photolyase_N"/>
</dbReference>
<dbReference type="PANTHER" id="PTHR11455">
    <property type="entry name" value="CRYPTOCHROME"/>
    <property type="match status" value="1"/>
</dbReference>
<dbReference type="SUPFAM" id="SSF52425">
    <property type="entry name" value="Cryptochrome/photolyase, N-terminal domain"/>
    <property type="match status" value="1"/>
</dbReference>
<evidence type="ECO:0000256" key="5">
    <source>
        <dbReference type="SAM" id="MobiDB-lite"/>
    </source>
</evidence>
<dbReference type="Proteomes" id="UP000729357">
    <property type="component" value="Unassembled WGS sequence"/>
</dbReference>
<feature type="non-terminal residue" evidence="7">
    <location>
        <position position="1"/>
    </location>
</feature>
<dbReference type="InterPro" id="IPR014729">
    <property type="entry name" value="Rossmann-like_a/b/a_fold"/>
</dbReference>
<dbReference type="GO" id="GO:0071949">
    <property type="term" value="F:FAD binding"/>
    <property type="evidence" value="ECO:0007669"/>
    <property type="project" value="TreeGrafter"/>
</dbReference>
<dbReference type="GO" id="GO:0043153">
    <property type="term" value="P:entrainment of circadian clock by photoperiod"/>
    <property type="evidence" value="ECO:0007669"/>
    <property type="project" value="TreeGrafter"/>
</dbReference>
<dbReference type="Pfam" id="PF03441">
    <property type="entry name" value="FAD_binding_7"/>
    <property type="match status" value="1"/>
</dbReference>
<accession>A0A9P8FL01</accession>
<dbReference type="PANTHER" id="PTHR11455:SF9">
    <property type="entry name" value="CRYPTOCHROME CIRCADIAN CLOCK 5 ISOFORM X1"/>
    <property type="match status" value="1"/>
</dbReference>
<evidence type="ECO:0000313" key="7">
    <source>
        <dbReference type="EMBL" id="KAG9976284.1"/>
    </source>
</evidence>
<evidence type="ECO:0000256" key="1">
    <source>
        <dbReference type="ARBA" id="ARBA00001974"/>
    </source>
</evidence>
<comment type="cofactor">
    <cofactor evidence="1">
        <name>FAD</name>
        <dbReference type="ChEBI" id="CHEBI:57692"/>
    </cofactor>
</comment>
<dbReference type="PROSITE" id="PS51645">
    <property type="entry name" value="PHR_CRY_ALPHA_BETA"/>
    <property type="match status" value="1"/>
</dbReference>
<keyword evidence="4" id="KW-0274">FAD</keyword>
<dbReference type="InterPro" id="IPR036155">
    <property type="entry name" value="Crypto/Photolyase_N_sf"/>
</dbReference>
<gene>
    <name evidence="7" type="ORF">KCU98_g10824</name>
</gene>
<evidence type="ECO:0000256" key="2">
    <source>
        <dbReference type="ARBA" id="ARBA00005862"/>
    </source>
</evidence>
<sequence length="455" mass="52171">MSNAPRVIYWFRTDLRLHDSPALAAALDLKPECLYPIWTWDPHYVYRARVGVNRWQFLIDCQNDLSQGITRINKNSKLLVLREAPQTLLPKLFKEWKITHLVFEKDTDAYARERDDKVCEIANEMGEVLNTYKGKASEPPTSLQGQLLFRDMYFGAQAAIGYPFAQTAKNDHCRFVPWHLPSKVDEKTGLITGEYEIDDPQKEEWFKRWRNGKTGFPWIDALMRQLAQEGWIHHLGRHAVACFLTRGGCYIHWERGAEVFEELLIDHETACNVGNWQWLACVAFYSQYYRCYSPIAFPQKWDKEGAFVRKYVPELKDMPTKYIYEPWKAPIQDQKKAGVMIKGDGEQEKEGNLNLYPKPIFDFAKQREVCINGLKSAYSIGLYGDSPQVLDGTWKKMFDDDAEGPTEGHKGGPAGSLGNADAHGTEDLKPDTKATPSKKRGGQSTLEKAFKKAKT</sequence>
<dbReference type="Gene3D" id="3.40.50.620">
    <property type="entry name" value="HUPs"/>
    <property type="match status" value="1"/>
</dbReference>
<dbReference type="SUPFAM" id="SSF48173">
    <property type="entry name" value="Cryptochrome/photolyase FAD-binding domain"/>
    <property type="match status" value="1"/>
</dbReference>